<organism evidence="3 4">
    <name type="scientific">Pelagibacterium flavum</name>
    <dbReference type="NCBI Taxonomy" id="2984530"/>
    <lineage>
        <taxon>Bacteria</taxon>
        <taxon>Pseudomonadati</taxon>
        <taxon>Pseudomonadota</taxon>
        <taxon>Alphaproteobacteria</taxon>
        <taxon>Hyphomicrobiales</taxon>
        <taxon>Devosiaceae</taxon>
        <taxon>Pelagibacterium</taxon>
    </lineage>
</organism>
<sequence length="411" mass="44574">MRPTNPALQAAERVARESYGRLLALLAARTRDIPGAEDALGEALAAALQQWPERGVPANPEAWLVAVARRRQVDAVRRRVVAEAGEEHLAMIASELENGSGGAGTAFPDRRLALMLACTDGGIEPAMRTPLMLQVLLGLTAGEIGAAYLMPPATMAQRLVRAKARIRELGLKFEEPEPDSLADRLPALLDAIYAAFTSDWVGRDSRKRAEEAIWLAQCVVARVPSDPEARGLLALLLYLSARMNAQRDPEGRYVPLAEQDVSRWDHRAIDPAEALLHAANQDGPSGRYQIEAAIQSVHCARRSSGKTDWATIGSLYDLLFALLPSPVVQLNRALARSQTEGAAEVLAEIVQLGQDRRMVPYQPYWAGLARLAADAGDRETALEAYGIAMGLTADPAVRAYLAARRQLLFDG</sequence>
<reference evidence="3" key="1">
    <citation type="submission" date="2022-10" db="EMBL/GenBank/DDBJ databases">
        <title>YIM 151497 complete genome.</title>
        <authorList>
            <person name="Chen X."/>
        </authorList>
    </citation>
    <scope>NUCLEOTIDE SEQUENCE</scope>
    <source>
        <strain evidence="3">YIM 151497</strain>
    </source>
</reference>
<keyword evidence="4" id="KW-1185">Reference proteome</keyword>
<dbReference type="RefSeq" id="WP_264226897.1">
    <property type="nucleotide sequence ID" value="NZ_CP107716.1"/>
</dbReference>
<dbReference type="InterPro" id="IPR046531">
    <property type="entry name" value="DUF6596"/>
</dbReference>
<name>A0ABY6IRR6_9HYPH</name>
<dbReference type="PANTHER" id="PTHR47756">
    <property type="entry name" value="BLL6612 PROTEIN-RELATED"/>
    <property type="match status" value="1"/>
</dbReference>
<dbReference type="EMBL" id="CP107716">
    <property type="protein sequence ID" value="UYQ73308.1"/>
    <property type="molecule type" value="Genomic_DNA"/>
</dbReference>
<protein>
    <submittedName>
        <fullName evidence="3">RNA polymerase subunit sigma-70</fullName>
    </submittedName>
</protein>
<dbReference type="InterPro" id="IPR013325">
    <property type="entry name" value="RNA_pol_sigma_r2"/>
</dbReference>
<dbReference type="Gene3D" id="1.10.1740.10">
    <property type="match status" value="1"/>
</dbReference>
<gene>
    <name evidence="3" type="ORF">OF122_05975</name>
</gene>
<dbReference type="SUPFAM" id="SSF88946">
    <property type="entry name" value="Sigma2 domain of RNA polymerase sigma factors"/>
    <property type="match status" value="1"/>
</dbReference>
<feature type="domain" description="DUF6596" evidence="2">
    <location>
        <begin position="184"/>
        <end position="279"/>
    </location>
</feature>
<evidence type="ECO:0000259" key="2">
    <source>
        <dbReference type="Pfam" id="PF20239"/>
    </source>
</evidence>
<dbReference type="Proteomes" id="UP001163882">
    <property type="component" value="Chromosome"/>
</dbReference>
<dbReference type="SUPFAM" id="SSF88659">
    <property type="entry name" value="Sigma3 and sigma4 domains of RNA polymerase sigma factors"/>
    <property type="match status" value="1"/>
</dbReference>
<evidence type="ECO:0000313" key="3">
    <source>
        <dbReference type="EMBL" id="UYQ73308.1"/>
    </source>
</evidence>
<evidence type="ECO:0000259" key="1">
    <source>
        <dbReference type="Pfam" id="PF04542"/>
    </source>
</evidence>
<dbReference type="Pfam" id="PF04542">
    <property type="entry name" value="Sigma70_r2"/>
    <property type="match status" value="1"/>
</dbReference>
<accession>A0ABY6IRR6</accession>
<dbReference type="InterPro" id="IPR013324">
    <property type="entry name" value="RNA_pol_sigma_r3/r4-like"/>
</dbReference>
<feature type="domain" description="RNA polymerase sigma-70 region 2" evidence="1">
    <location>
        <begin position="18"/>
        <end position="79"/>
    </location>
</feature>
<proteinExistence type="predicted"/>
<dbReference type="Pfam" id="PF20239">
    <property type="entry name" value="DUF6596"/>
    <property type="match status" value="1"/>
</dbReference>
<dbReference type="PANTHER" id="PTHR47756:SF2">
    <property type="entry name" value="BLL6612 PROTEIN"/>
    <property type="match status" value="1"/>
</dbReference>
<evidence type="ECO:0000313" key="4">
    <source>
        <dbReference type="Proteomes" id="UP001163882"/>
    </source>
</evidence>
<dbReference type="InterPro" id="IPR007627">
    <property type="entry name" value="RNA_pol_sigma70_r2"/>
</dbReference>